<dbReference type="EMBL" id="JALJOQ010000237">
    <property type="protein sequence ID" value="KAK9787991.1"/>
    <property type="molecule type" value="Genomic_DNA"/>
</dbReference>
<feature type="region of interest" description="Disordered" evidence="1">
    <location>
        <begin position="69"/>
        <end position="89"/>
    </location>
</feature>
<keyword evidence="2" id="KW-0812">Transmembrane</keyword>
<protein>
    <submittedName>
        <fullName evidence="3">Uncharacterized protein</fullName>
    </submittedName>
</protein>
<reference evidence="3 4" key="1">
    <citation type="journal article" date="2024" name="Nat. Commun.">
        <title>Phylogenomics reveals the evolutionary origins of lichenization in chlorophyte algae.</title>
        <authorList>
            <person name="Puginier C."/>
            <person name="Libourel C."/>
            <person name="Otte J."/>
            <person name="Skaloud P."/>
            <person name="Haon M."/>
            <person name="Grisel S."/>
            <person name="Petersen M."/>
            <person name="Berrin J.G."/>
            <person name="Delaux P.M."/>
            <person name="Dal Grande F."/>
            <person name="Keller J."/>
        </authorList>
    </citation>
    <scope>NUCLEOTIDE SEQUENCE [LARGE SCALE GENOMIC DNA]</scope>
    <source>
        <strain evidence="3 4">SAG 2036</strain>
    </source>
</reference>
<accession>A0AAW1NNP6</accession>
<dbReference type="Proteomes" id="UP001465755">
    <property type="component" value="Unassembled WGS sequence"/>
</dbReference>
<evidence type="ECO:0000313" key="3">
    <source>
        <dbReference type="EMBL" id="KAK9787991.1"/>
    </source>
</evidence>
<proteinExistence type="predicted"/>
<organism evidence="3 4">
    <name type="scientific">Symbiochloris irregularis</name>
    <dbReference type="NCBI Taxonomy" id="706552"/>
    <lineage>
        <taxon>Eukaryota</taxon>
        <taxon>Viridiplantae</taxon>
        <taxon>Chlorophyta</taxon>
        <taxon>core chlorophytes</taxon>
        <taxon>Trebouxiophyceae</taxon>
        <taxon>Trebouxiales</taxon>
        <taxon>Trebouxiaceae</taxon>
        <taxon>Symbiochloris</taxon>
    </lineage>
</organism>
<evidence type="ECO:0000313" key="4">
    <source>
        <dbReference type="Proteomes" id="UP001465755"/>
    </source>
</evidence>
<keyword evidence="4" id="KW-1185">Reference proteome</keyword>
<keyword evidence="2" id="KW-0472">Membrane</keyword>
<sequence length="89" mass="9325">MANQDFTTAIVGLLTVVGAFTLLHWFGLGLILKVVLAAAAAVGVIALYKLSQGGDLDTAARDIKQGTKNAMRNADAQANRAADGVRRRT</sequence>
<gene>
    <name evidence="3" type="ORF">WJX73_005297</name>
</gene>
<dbReference type="AlphaFoldDB" id="A0AAW1NNP6"/>
<feature type="compositionally biased region" description="Low complexity" evidence="1">
    <location>
        <begin position="69"/>
        <end position="82"/>
    </location>
</feature>
<evidence type="ECO:0000256" key="1">
    <source>
        <dbReference type="SAM" id="MobiDB-lite"/>
    </source>
</evidence>
<evidence type="ECO:0000256" key="2">
    <source>
        <dbReference type="SAM" id="Phobius"/>
    </source>
</evidence>
<name>A0AAW1NNP6_9CHLO</name>
<keyword evidence="2" id="KW-1133">Transmembrane helix</keyword>
<feature type="transmembrane region" description="Helical" evidence="2">
    <location>
        <begin position="6"/>
        <end position="23"/>
    </location>
</feature>
<comment type="caution">
    <text evidence="3">The sequence shown here is derived from an EMBL/GenBank/DDBJ whole genome shotgun (WGS) entry which is preliminary data.</text>
</comment>